<dbReference type="GO" id="GO:0005886">
    <property type="term" value="C:plasma membrane"/>
    <property type="evidence" value="ECO:0007669"/>
    <property type="project" value="TreeGrafter"/>
</dbReference>
<dbReference type="AlphaFoldDB" id="A0A0K1Q3B0"/>
<evidence type="ECO:0000256" key="9">
    <source>
        <dbReference type="ARBA" id="ARBA00023012"/>
    </source>
</evidence>
<keyword evidence="9" id="KW-0902">Two-component regulatory system</keyword>
<keyword evidence="8" id="KW-1133">Transmembrane helix</keyword>
<evidence type="ECO:0000256" key="10">
    <source>
        <dbReference type="ARBA" id="ARBA00023136"/>
    </source>
</evidence>
<dbReference type="SMART" id="SM00304">
    <property type="entry name" value="HAMP"/>
    <property type="match status" value="1"/>
</dbReference>
<organism evidence="15 16">
    <name type="scientific">Labilithrix luteola</name>
    <dbReference type="NCBI Taxonomy" id="1391654"/>
    <lineage>
        <taxon>Bacteria</taxon>
        <taxon>Pseudomonadati</taxon>
        <taxon>Myxococcota</taxon>
        <taxon>Polyangia</taxon>
        <taxon>Polyangiales</taxon>
        <taxon>Labilitrichaceae</taxon>
        <taxon>Labilithrix</taxon>
    </lineage>
</organism>
<dbReference type="Gene3D" id="6.10.340.10">
    <property type="match status" value="1"/>
</dbReference>
<evidence type="ECO:0000256" key="6">
    <source>
        <dbReference type="ARBA" id="ARBA00022692"/>
    </source>
</evidence>
<dbReference type="InterPro" id="IPR005467">
    <property type="entry name" value="His_kinase_dom"/>
</dbReference>
<gene>
    <name evidence="15" type="ORF">AKJ09_06518</name>
</gene>
<dbReference type="InterPro" id="IPR003594">
    <property type="entry name" value="HATPase_dom"/>
</dbReference>
<dbReference type="PRINTS" id="PR00344">
    <property type="entry name" value="BCTRLSENSOR"/>
</dbReference>
<dbReference type="InterPro" id="IPR050428">
    <property type="entry name" value="TCS_sensor_his_kinase"/>
</dbReference>
<keyword evidence="12" id="KW-0732">Signal</keyword>
<dbReference type="SMART" id="SM00388">
    <property type="entry name" value="HisKA"/>
    <property type="match status" value="1"/>
</dbReference>
<dbReference type="PROSITE" id="PS50109">
    <property type="entry name" value="HIS_KIN"/>
    <property type="match status" value="1"/>
</dbReference>
<dbReference type="GO" id="GO:0000155">
    <property type="term" value="F:phosphorelay sensor kinase activity"/>
    <property type="evidence" value="ECO:0007669"/>
    <property type="project" value="InterPro"/>
</dbReference>
<evidence type="ECO:0000259" key="14">
    <source>
        <dbReference type="PROSITE" id="PS50885"/>
    </source>
</evidence>
<dbReference type="CDD" id="cd00082">
    <property type="entry name" value="HisKA"/>
    <property type="match status" value="1"/>
</dbReference>
<keyword evidence="6" id="KW-0812">Transmembrane</keyword>
<dbReference type="SUPFAM" id="SSF55874">
    <property type="entry name" value="ATPase domain of HSP90 chaperone/DNA topoisomerase II/histidine kinase"/>
    <property type="match status" value="1"/>
</dbReference>
<evidence type="ECO:0000256" key="2">
    <source>
        <dbReference type="ARBA" id="ARBA00004370"/>
    </source>
</evidence>
<dbReference type="InterPro" id="IPR003660">
    <property type="entry name" value="HAMP_dom"/>
</dbReference>
<evidence type="ECO:0000256" key="1">
    <source>
        <dbReference type="ARBA" id="ARBA00000085"/>
    </source>
</evidence>
<name>A0A0K1Q3B0_9BACT</name>
<dbReference type="EC" id="2.7.13.3" evidence="3"/>
<dbReference type="CDD" id="cd06225">
    <property type="entry name" value="HAMP"/>
    <property type="match status" value="1"/>
</dbReference>
<proteinExistence type="predicted"/>
<dbReference type="InterPro" id="IPR004358">
    <property type="entry name" value="Sig_transdc_His_kin-like_C"/>
</dbReference>
<feature type="signal peptide" evidence="12">
    <location>
        <begin position="1"/>
        <end position="21"/>
    </location>
</feature>
<accession>A0A0K1Q3B0</accession>
<sequence>MKFRTRLVLTISMATAVTVTAAFSAASYVVERSEERQLDEALRAEARQEAAEVAASGKHALHISDRGGPEADDIGRLTKYAVIYREDGQMLDHTPTFTHGVPRLETVRHPRATAFDFRYGSEALRGMFVGIPGHPEVTLLLAAPLSDLERDTSFLREVMLVAALISIGLTVLVVWRVVRQLTRGHEAIATAARQVAAGDLGARVALRTGDDEVVQLAHDVDEMVRRLAILVEGQQRFVAHAAHELRSPLATLYGELQLALRKSRSADEYRQAIEEALDSARRLKALAEDLLALARLGADREPSQTPVSLEAVARHAAAWVERETSRRQVNVDVDTDGSSVLGHAMDLERMLKNLLDNAVRHSPEGGSVRVIAKSEGDTVHLTVSDDGPGIPEEDRARVFEPFFRADAERRRDDGSGLGLAIVREIARVHGGDVTLESGPGGKGALFRARLPAAPSQVTASTAGV</sequence>
<keyword evidence="11" id="KW-0175">Coiled coil</keyword>
<evidence type="ECO:0000256" key="4">
    <source>
        <dbReference type="ARBA" id="ARBA00022553"/>
    </source>
</evidence>
<feature type="domain" description="HAMP" evidence="14">
    <location>
        <begin position="179"/>
        <end position="232"/>
    </location>
</feature>
<dbReference type="Gene3D" id="3.30.565.10">
    <property type="entry name" value="Histidine kinase-like ATPase, C-terminal domain"/>
    <property type="match status" value="1"/>
</dbReference>
<reference evidence="15 16" key="1">
    <citation type="submission" date="2015-08" db="EMBL/GenBank/DDBJ databases">
        <authorList>
            <person name="Babu N.S."/>
            <person name="Beckwith C.J."/>
            <person name="Beseler K.G."/>
            <person name="Brison A."/>
            <person name="Carone J.V."/>
            <person name="Caskin T.P."/>
            <person name="Diamond M."/>
            <person name="Durham M.E."/>
            <person name="Foxe J.M."/>
            <person name="Go M."/>
            <person name="Henderson B.A."/>
            <person name="Jones I.B."/>
            <person name="McGettigan J.A."/>
            <person name="Micheletti S.J."/>
            <person name="Nasrallah M.E."/>
            <person name="Ortiz D."/>
            <person name="Piller C.R."/>
            <person name="Privatt S.R."/>
            <person name="Schneider S.L."/>
            <person name="Sharp S."/>
            <person name="Smith T.C."/>
            <person name="Stanton J.D."/>
            <person name="Ullery H.E."/>
            <person name="Wilson R.J."/>
            <person name="Serrano M.G."/>
            <person name="Buck G."/>
            <person name="Lee V."/>
            <person name="Wang Y."/>
            <person name="Carvalho R."/>
            <person name="Voegtly L."/>
            <person name="Shi R."/>
            <person name="Duckworth R."/>
            <person name="Johnson A."/>
            <person name="Loviza R."/>
            <person name="Walstead R."/>
            <person name="Shah Z."/>
            <person name="Kiflezghi M."/>
            <person name="Wade K."/>
            <person name="Ball S.L."/>
            <person name="Bradley K.W."/>
            <person name="Asai D.J."/>
            <person name="Bowman C.A."/>
            <person name="Russell D.A."/>
            <person name="Pope W.H."/>
            <person name="Jacobs-Sera D."/>
            <person name="Hendrix R.W."/>
            <person name="Hatfull G.F."/>
        </authorList>
    </citation>
    <scope>NUCLEOTIDE SEQUENCE [LARGE SCALE GENOMIC DNA]</scope>
    <source>
        <strain evidence="15 16">DSM 27648</strain>
    </source>
</reference>
<dbReference type="RefSeq" id="WP_146651238.1">
    <property type="nucleotide sequence ID" value="NZ_CP012333.1"/>
</dbReference>
<keyword evidence="4" id="KW-0597">Phosphoprotein</keyword>
<evidence type="ECO:0000256" key="8">
    <source>
        <dbReference type="ARBA" id="ARBA00022989"/>
    </source>
</evidence>
<feature type="chain" id="PRO_5005467026" description="histidine kinase" evidence="12">
    <location>
        <begin position="22"/>
        <end position="464"/>
    </location>
</feature>
<keyword evidence="10" id="KW-0472">Membrane</keyword>
<dbReference type="CDD" id="cd00075">
    <property type="entry name" value="HATPase"/>
    <property type="match status" value="1"/>
</dbReference>
<dbReference type="STRING" id="1391654.AKJ09_06518"/>
<dbReference type="InterPro" id="IPR036890">
    <property type="entry name" value="HATPase_C_sf"/>
</dbReference>
<dbReference type="KEGG" id="llu:AKJ09_06518"/>
<dbReference type="PANTHER" id="PTHR45436:SF5">
    <property type="entry name" value="SENSOR HISTIDINE KINASE TRCS"/>
    <property type="match status" value="1"/>
</dbReference>
<dbReference type="Gene3D" id="1.10.287.130">
    <property type="match status" value="1"/>
</dbReference>
<keyword evidence="7 15" id="KW-0418">Kinase</keyword>
<dbReference type="Pfam" id="PF00672">
    <property type="entry name" value="HAMP"/>
    <property type="match status" value="1"/>
</dbReference>
<evidence type="ECO:0000256" key="12">
    <source>
        <dbReference type="SAM" id="SignalP"/>
    </source>
</evidence>
<dbReference type="InterPro" id="IPR036097">
    <property type="entry name" value="HisK_dim/P_sf"/>
</dbReference>
<dbReference type="Pfam" id="PF00512">
    <property type="entry name" value="HisKA"/>
    <property type="match status" value="1"/>
</dbReference>
<dbReference type="EMBL" id="CP012333">
    <property type="protein sequence ID" value="AKU99854.1"/>
    <property type="molecule type" value="Genomic_DNA"/>
</dbReference>
<dbReference type="Pfam" id="PF02518">
    <property type="entry name" value="HATPase_c"/>
    <property type="match status" value="1"/>
</dbReference>
<keyword evidence="5" id="KW-0808">Transferase</keyword>
<dbReference type="PANTHER" id="PTHR45436">
    <property type="entry name" value="SENSOR HISTIDINE KINASE YKOH"/>
    <property type="match status" value="1"/>
</dbReference>
<evidence type="ECO:0000256" key="7">
    <source>
        <dbReference type="ARBA" id="ARBA00022777"/>
    </source>
</evidence>
<evidence type="ECO:0000259" key="13">
    <source>
        <dbReference type="PROSITE" id="PS50109"/>
    </source>
</evidence>
<dbReference type="OrthoDB" id="9813151at2"/>
<evidence type="ECO:0000256" key="3">
    <source>
        <dbReference type="ARBA" id="ARBA00012438"/>
    </source>
</evidence>
<dbReference type="Proteomes" id="UP000064967">
    <property type="component" value="Chromosome"/>
</dbReference>
<dbReference type="SUPFAM" id="SSF158472">
    <property type="entry name" value="HAMP domain-like"/>
    <property type="match status" value="1"/>
</dbReference>
<evidence type="ECO:0000256" key="11">
    <source>
        <dbReference type="SAM" id="Coils"/>
    </source>
</evidence>
<dbReference type="SUPFAM" id="SSF47384">
    <property type="entry name" value="Homodimeric domain of signal transducing histidine kinase"/>
    <property type="match status" value="1"/>
</dbReference>
<evidence type="ECO:0000256" key="5">
    <source>
        <dbReference type="ARBA" id="ARBA00022679"/>
    </source>
</evidence>
<comment type="subcellular location">
    <subcellularLocation>
        <location evidence="2">Membrane</location>
    </subcellularLocation>
</comment>
<comment type="catalytic activity">
    <reaction evidence="1">
        <text>ATP + protein L-histidine = ADP + protein N-phospho-L-histidine.</text>
        <dbReference type="EC" id="2.7.13.3"/>
    </reaction>
</comment>
<keyword evidence="16" id="KW-1185">Reference proteome</keyword>
<protein>
    <recommendedName>
        <fullName evidence="3">histidine kinase</fullName>
        <ecNumber evidence="3">2.7.13.3</ecNumber>
    </recommendedName>
</protein>
<feature type="coiled-coil region" evidence="11">
    <location>
        <begin position="266"/>
        <end position="293"/>
    </location>
</feature>
<dbReference type="SMART" id="SM00387">
    <property type="entry name" value="HATPase_c"/>
    <property type="match status" value="1"/>
</dbReference>
<evidence type="ECO:0000313" key="16">
    <source>
        <dbReference type="Proteomes" id="UP000064967"/>
    </source>
</evidence>
<dbReference type="InterPro" id="IPR003661">
    <property type="entry name" value="HisK_dim/P_dom"/>
</dbReference>
<dbReference type="FunFam" id="3.30.565.10:FF:000006">
    <property type="entry name" value="Sensor histidine kinase WalK"/>
    <property type="match status" value="1"/>
</dbReference>
<evidence type="ECO:0000313" key="15">
    <source>
        <dbReference type="EMBL" id="AKU99854.1"/>
    </source>
</evidence>
<dbReference type="PROSITE" id="PS50885">
    <property type="entry name" value="HAMP"/>
    <property type="match status" value="1"/>
</dbReference>
<feature type="domain" description="Histidine kinase" evidence="13">
    <location>
        <begin position="240"/>
        <end position="454"/>
    </location>
</feature>